<dbReference type="EMBL" id="JBHFEH010000019">
    <property type="protein sequence ID" value="KAL2053782.1"/>
    <property type="molecule type" value="Genomic_DNA"/>
</dbReference>
<proteinExistence type="predicted"/>
<name>A0ABR4B7D9_9LECA</name>
<dbReference type="PANTHER" id="PTHR47677">
    <property type="entry name" value="CYTOCHROME C OXIDASE ASSEMBLY FACTOR 6"/>
    <property type="match status" value="1"/>
</dbReference>
<dbReference type="Proteomes" id="UP001590951">
    <property type="component" value="Unassembled WGS sequence"/>
</dbReference>
<protein>
    <submittedName>
        <fullName evidence="5">Uncharacterized protein</fullName>
    </submittedName>
</protein>
<comment type="caution">
    <text evidence="5">The sequence shown here is derived from an EMBL/GenBank/DDBJ whole genome shotgun (WGS) entry which is preliminary data.</text>
</comment>
<organism evidence="5 6">
    <name type="scientific">Lepraria finkii</name>
    <dbReference type="NCBI Taxonomy" id="1340010"/>
    <lineage>
        <taxon>Eukaryota</taxon>
        <taxon>Fungi</taxon>
        <taxon>Dikarya</taxon>
        <taxon>Ascomycota</taxon>
        <taxon>Pezizomycotina</taxon>
        <taxon>Lecanoromycetes</taxon>
        <taxon>OSLEUM clade</taxon>
        <taxon>Lecanoromycetidae</taxon>
        <taxon>Lecanorales</taxon>
        <taxon>Lecanorineae</taxon>
        <taxon>Stereocaulaceae</taxon>
        <taxon>Lepraria</taxon>
    </lineage>
</organism>
<evidence type="ECO:0000256" key="4">
    <source>
        <dbReference type="SAM" id="MobiDB-lite"/>
    </source>
</evidence>
<evidence type="ECO:0000256" key="3">
    <source>
        <dbReference type="ARBA" id="ARBA00023157"/>
    </source>
</evidence>
<keyword evidence="2" id="KW-0496">Mitochondrion</keyword>
<evidence type="ECO:0000313" key="5">
    <source>
        <dbReference type="EMBL" id="KAL2053782.1"/>
    </source>
</evidence>
<dbReference type="PANTHER" id="PTHR47677:SF1">
    <property type="entry name" value="CYTOCHROME C OXIDASE ASSEMBLY FACTOR 6"/>
    <property type="match status" value="1"/>
</dbReference>
<comment type="subcellular location">
    <subcellularLocation>
        <location evidence="1">Mitochondrion</location>
    </subcellularLocation>
</comment>
<evidence type="ECO:0000256" key="2">
    <source>
        <dbReference type="ARBA" id="ARBA00023128"/>
    </source>
</evidence>
<sequence>MKEKEKATQFCGAEDKQLGRECAASWVTYFKQRRVMEYNKKQTLDKLAKEGARPMPEGMGPPRVKGGT</sequence>
<reference evidence="5 6" key="1">
    <citation type="submission" date="2024-09" db="EMBL/GenBank/DDBJ databases">
        <title>Rethinking Asexuality: The Enigmatic Case of Functional Sexual Genes in Lepraria (Stereocaulaceae).</title>
        <authorList>
            <person name="Doellman M."/>
            <person name="Sun Y."/>
            <person name="Barcenas-Pena A."/>
            <person name="Lumbsch H.T."/>
            <person name="Grewe F."/>
        </authorList>
    </citation>
    <scope>NUCLEOTIDE SEQUENCE [LARGE SCALE GENOMIC DNA]</scope>
    <source>
        <strain evidence="5 6">Grewe 0041</strain>
    </source>
</reference>
<keyword evidence="3" id="KW-1015">Disulfide bond</keyword>
<keyword evidence="6" id="KW-1185">Reference proteome</keyword>
<evidence type="ECO:0000256" key="1">
    <source>
        <dbReference type="ARBA" id="ARBA00004173"/>
    </source>
</evidence>
<evidence type="ECO:0000313" key="6">
    <source>
        <dbReference type="Proteomes" id="UP001590951"/>
    </source>
</evidence>
<accession>A0ABR4B7D9</accession>
<dbReference type="InterPro" id="IPR048280">
    <property type="entry name" value="COX6B-like"/>
</dbReference>
<feature type="region of interest" description="Disordered" evidence="4">
    <location>
        <begin position="48"/>
        <end position="68"/>
    </location>
</feature>
<gene>
    <name evidence="5" type="ORF">ABVK25_006087</name>
</gene>
<dbReference type="InterPro" id="IPR048281">
    <property type="entry name" value="COA6_fun"/>
</dbReference>
<dbReference type="Pfam" id="PF02297">
    <property type="entry name" value="COX6B"/>
    <property type="match status" value="1"/>
</dbReference>